<dbReference type="EMBL" id="JACHIJ010000005">
    <property type="protein sequence ID" value="MBB5053598.1"/>
    <property type="molecule type" value="Genomic_DNA"/>
</dbReference>
<dbReference type="InterPro" id="IPR036490">
    <property type="entry name" value="ThsB_TIR-like_sf"/>
</dbReference>
<evidence type="ECO:0000313" key="3">
    <source>
        <dbReference type="Proteomes" id="UP000521227"/>
    </source>
</evidence>
<accession>A0A840N6Z1</accession>
<dbReference type="RefSeq" id="WP_184087189.1">
    <property type="nucleotide sequence ID" value="NZ_JACHIJ010000005.1"/>
</dbReference>
<reference evidence="2 3" key="1">
    <citation type="submission" date="2020-08" db="EMBL/GenBank/DDBJ databases">
        <title>Genomic Encyclopedia of Type Strains, Phase IV (KMG-IV): sequencing the most valuable type-strain genomes for metagenomic binning, comparative biology and taxonomic classification.</title>
        <authorList>
            <person name="Goeker M."/>
        </authorList>
    </citation>
    <scope>NUCLEOTIDE SEQUENCE [LARGE SCALE GENOMIC DNA]</scope>
    <source>
        <strain evidence="2 3">DSM 17498</strain>
    </source>
</reference>
<evidence type="ECO:0000259" key="1">
    <source>
        <dbReference type="Pfam" id="PF08937"/>
    </source>
</evidence>
<gene>
    <name evidence="2" type="ORF">HNQ36_003598</name>
</gene>
<sequence length="220" mass="25215">MSGIFSLSGIPAPTKRRVFFSFHYKDVFRVNVVRKSGEFAQSSSDSGRHIEGYYDKSLWEKKRTESDEALRKMIRDGVHNTSAVCVLIGSATWQRPWVRYEIARSVIDGKGLLGVNINSIKHHETGEVNKLGENPCRYLGVAARQNGSYYLCERRSVSGKYKWEWYGKHTTPIEVPKYMKKPRQGEPLRLSEFVRLYDWKNNGHANIGAWIDLAAQEAGR</sequence>
<dbReference type="SUPFAM" id="SSF52206">
    <property type="entry name" value="Hypothetical protein MTH538"/>
    <property type="match status" value="1"/>
</dbReference>
<dbReference type="Proteomes" id="UP000521227">
    <property type="component" value="Unassembled WGS sequence"/>
</dbReference>
<evidence type="ECO:0000313" key="2">
    <source>
        <dbReference type="EMBL" id="MBB5053598.1"/>
    </source>
</evidence>
<protein>
    <recommendedName>
        <fullName evidence="1">Thoeris protein ThsB TIR-like domain-containing protein</fullName>
    </recommendedName>
</protein>
<dbReference type="AlphaFoldDB" id="A0A840N6Z1"/>
<comment type="caution">
    <text evidence="2">The sequence shown here is derived from an EMBL/GenBank/DDBJ whole genome shotgun (WGS) entry which is preliminary data.</text>
</comment>
<dbReference type="Pfam" id="PF08937">
    <property type="entry name" value="ThsB_TIR"/>
    <property type="match status" value="1"/>
</dbReference>
<proteinExistence type="predicted"/>
<feature type="domain" description="Thoeris protein ThsB TIR-like" evidence="1">
    <location>
        <begin position="19"/>
        <end position="119"/>
    </location>
</feature>
<organism evidence="2 3">
    <name type="scientific">Afipia massiliensis</name>
    <dbReference type="NCBI Taxonomy" id="211460"/>
    <lineage>
        <taxon>Bacteria</taxon>
        <taxon>Pseudomonadati</taxon>
        <taxon>Pseudomonadota</taxon>
        <taxon>Alphaproteobacteria</taxon>
        <taxon>Hyphomicrobiales</taxon>
        <taxon>Nitrobacteraceae</taxon>
        <taxon>Afipia</taxon>
    </lineage>
</organism>
<dbReference type="InterPro" id="IPR015032">
    <property type="entry name" value="ThsB__TIR-like_domain"/>
</dbReference>
<name>A0A840N6Z1_9BRAD</name>